<evidence type="ECO:0000256" key="12">
    <source>
        <dbReference type="ARBA" id="ARBA00023012"/>
    </source>
</evidence>
<dbReference type="PRINTS" id="PR00344">
    <property type="entry name" value="BCTRLSENSOR"/>
</dbReference>
<dbReference type="PANTHER" id="PTHR34220">
    <property type="entry name" value="SENSOR HISTIDINE KINASE YPDA"/>
    <property type="match status" value="1"/>
</dbReference>
<evidence type="ECO:0000256" key="3">
    <source>
        <dbReference type="ARBA" id="ARBA00012438"/>
    </source>
</evidence>
<dbReference type="PROSITE" id="PS50109">
    <property type="entry name" value="HIS_KIN"/>
    <property type="match status" value="1"/>
</dbReference>
<evidence type="ECO:0000256" key="1">
    <source>
        <dbReference type="ARBA" id="ARBA00000085"/>
    </source>
</evidence>
<dbReference type="Gene3D" id="6.10.340.10">
    <property type="match status" value="1"/>
</dbReference>
<keyword evidence="7 14" id="KW-0812">Transmembrane</keyword>
<dbReference type="InterPro" id="IPR003660">
    <property type="entry name" value="HAMP_dom"/>
</dbReference>
<organism evidence="17 18">
    <name type="scientific">Paenibacillus roseus</name>
    <dbReference type="NCBI Taxonomy" id="2798579"/>
    <lineage>
        <taxon>Bacteria</taxon>
        <taxon>Bacillati</taxon>
        <taxon>Bacillota</taxon>
        <taxon>Bacilli</taxon>
        <taxon>Bacillales</taxon>
        <taxon>Paenibacillaceae</taxon>
        <taxon>Paenibacillus</taxon>
    </lineage>
</organism>
<keyword evidence="18" id="KW-1185">Reference proteome</keyword>
<dbReference type="CDD" id="cd12912">
    <property type="entry name" value="PDC2_MCP_like"/>
    <property type="match status" value="1"/>
</dbReference>
<dbReference type="InterPro" id="IPR010559">
    <property type="entry name" value="Sig_transdc_His_kin_internal"/>
</dbReference>
<proteinExistence type="predicted"/>
<dbReference type="InterPro" id="IPR033479">
    <property type="entry name" value="dCache_1"/>
</dbReference>
<comment type="subcellular location">
    <subcellularLocation>
        <location evidence="2">Cell membrane</location>
        <topology evidence="2">Multi-pass membrane protein</topology>
    </subcellularLocation>
</comment>
<evidence type="ECO:0000256" key="8">
    <source>
        <dbReference type="ARBA" id="ARBA00022741"/>
    </source>
</evidence>
<dbReference type="EMBL" id="JAELUP010000076">
    <property type="protein sequence ID" value="MBJ6362479.1"/>
    <property type="molecule type" value="Genomic_DNA"/>
</dbReference>
<comment type="catalytic activity">
    <reaction evidence="1">
        <text>ATP + protein L-histidine = ADP + protein N-phospho-L-histidine.</text>
        <dbReference type="EC" id="2.7.13.3"/>
    </reaction>
</comment>
<keyword evidence="10" id="KW-0067">ATP-binding</keyword>
<dbReference type="Pfam" id="PF02518">
    <property type="entry name" value="HATPase_c"/>
    <property type="match status" value="1"/>
</dbReference>
<dbReference type="AlphaFoldDB" id="A0A934J677"/>
<feature type="domain" description="HAMP" evidence="16">
    <location>
        <begin position="316"/>
        <end position="374"/>
    </location>
</feature>
<dbReference type="RefSeq" id="WP_199020024.1">
    <property type="nucleotide sequence ID" value="NZ_JAELUP010000076.1"/>
</dbReference>
<dbReference type="PROSITE" id="PS50885">
    <property type="entry name" value="HAMP"/>
    <property type="match status" value="1"/>
</dbReference>
<keyword evidence="5" id="KW-0597">Phosphoprotein</keyword>
<dbReference type="SMART" id="SM00387">
    <property type="entry name" value="HATPase_c"/>
    <property type="match status" value="1"/>
</dbReference>
<evidence type="ECO:0000313" key="17">
    <source>
        <dbReference type="EMBL" id="MBJ6362479.1"/>
    </source>
</evidence>
<evidence type="ECO:0000256" key="6">
    <source>
        <dbReference type="ARBA" id="ARBA00022679"/>
    </source>
</evidence>
<protein>
    <recommendedName>
        <fullName evidence="3">histidine kinase</fullName>
        <ecNumber evidence="3">2.7.13.3</ecNumber>
    </recommendedName>
</protein>
<evidence type="ECO:0000256" key="4">
    <source>
        <dbReference type="ARBA" id="ARBA00022475"/>
    </source>
</evidence>
<evidence type="ECO:0000256" key="13">
    <source>
        <dbReference type="ARBA" id="ARBA00023136"/>
    </source>
</evidence>
<keyword evidence="11 14" id="KW-1133">Transmembrane helix</keyword>
<dbReference type="EC" id="2.7.13.3" evidence="3"/>
<feature type="transmembrane region" description="Helical" evidence="14">
    <location>
        <begin position="12"/>
        <end position="30"/>
    </location>
</feature>
<dbReference type="Pfam" id="PF06580">
    <property type="entry name" value="His_kinase"/>
    <property type="match status" value="1"/>
</dbReference>
<dbReference type="GO" id="GO:0005524">
    <property type="term" value="F:ATP binding"/>
    <property type="evidence" value="ECO:0007669"/>
    <property type="project" value="UniProtKB-KW"/>
</dbReference>
<dbReference type="Proteomes" id="UP000640274">
    <property type="component" value="Unassembled WGS sequence"/>
</dbReference>
<evidence type="ECO:0000256" key="7">
    <source>
        <dbReference type="ARBA" id="ARBA00022692"/>
    </source>
</evidence>
<gene>
    <name evidence="17" type="ORF">JFN88_14620</name>
</gene>
<keyword evidence="6" id="KW-0808">Transferase</keyword>
<keyword evidence="8" id="KW-0547">Nucleotide-binding</keyword>
<dbReference type="Gene3D" id="3.30.450.20">
    <property type="entry name" value="PAS domain"/>
    <property type="match status" value="1"/>
</dbReference>
<evidence type="ECO:0000256" key="5">
    <source>
        <dbReference type="ARBA" id="ARBA00022553"/>
    </source>
</evidence>
<evidence type="ECO:0000256" key="11">
    <source>
        <dbReference type="ARBA" id="ARBA00022989"/>
    </source>
</evidence>
<dbReference type="InterPro" id="IPR004358">
    <property type="entry name" value="Sig_transdc_His_kin-like_C"/>
</dbReference>
<dbReference type="SUPFAM" id="SSF55874">
    <property type="entry name" value="ATPase domain of HSP90 chaperone/DNA topoisomerase II/histidine kinase"/>
    <property type="match status" value="1"/>
</dbReference>
<sequence>MYSLRGKLTLTFIVLLIIPFVTMVVVLTQISNAEIGNSIEESTSQTMDQYATFVNTLTNQAEDVANQVLSNDVTQQWIEGHMNPDLPDNKKVQLDAELRKFLSSIALNQTYISSITLFDNKGMAVGISDQVFRDTSYLTSPWYIAFKQEDQRWASAHTDKYQPHFLQRKSVNSLLFNLVHLSTFRNIGVLKVNVLTENIRQPLEKIKIGETGRVYVLDANGLPVLDQEVPKDMASYEQVWEEIQQDKHTDGKWTVNRSGERHLVLYRKLNNSNWVIIGEVPESELFEKMTRVQQTMLVIAGGLLLLTIAAAFGLSGSIARPLSNLVQAMRLVVRGELMAAERQIAAHMPKRPSEVGYVVQVFHSMVARLRFLIETEFQANMRRKDAEYKALLMQINPHFLYNTLETIGSLSAQGRTEHVVEVTESLGQMLRFSLRTDTDVVQLKEELRYIRHYASILKIRFGQRLDMEIRVEPGLEQASIVKFIFQPLVENAVKFSLENAMTAVVHVSVRGDQEHLYIGVQDNGVGMPPETIDEIYRQLTHGDMSTVLGASGRRIGLRNVIARCYLFYGDRLKVTIDSSPGQGTAITLRIPRIEGVGYV</sequence>
<evidence type="ECO:0000256" key="14">
    <source>
        <dbReference type="SAM" id="Phobius"/>
    </source>
</evidence>
<evidence type="ECO:0000256" key="2">
    <source>
        <dbReference type="ARBA" id="ARBA00004651"/>
    </source>
</evidence>
<feature type="transmembrane region" description="Helical" evidence="14">
    <location>
        <begin position="296"/>
        <end position="319"/>
    </location>
</feature>
<feature type="domain" description="Histidine kinase" evidence="15">
    <location>
        <begin position="484"/>
        <end position="594"/>
    </location>
</feature>
<evidence type="ECO:0000313" key="18">
    <source>
        <dbReference type="Proteomes" id="UP000640274"/>
    </source>
</evidence>
<dbReference type="GO" id="GO:0000155">
    <property type="term" value="F:phosphorelay sensor kinase activity"/>
    <property type="evidence" value="ECO:0007669"/>
    <property type="project" value="InterPro"/>
</dbReference>
<evidence type="ECO:0000256" key="10">
    <source>
        <dbReference type="ARBA" id="ARBA00022840"/>
    </source>
</evidence>
<dbReference type="InterPro" id="IPR036890">
    <property type="entry name" value="HATPase_C_sf"/>
</dbReference>
<name>A0A934J677_9BACL</name>
<dbReference type="InterPro" id="IPR050640">
    <property type="entry name" value="Bact_2-comp_sensor_kinase"/>
</dbReference>
<dbReference type="PANTHER" id="PTHR34220:SF7">
    <property type="entry name" value="SENSOR HISTIDINE KINASE YPDA"/>
    <property type="match status" value="1"/>
</dbReference>
<keyword evidence="4" id="KW-1003">Cell membrane</keyword>
<keyword evidence="9 17" id="KW-0418">Kinase</keyword>
<dbReference type="Gene3D" id="3.30.565.10">
    <property type="entry name" value="Histidine kinase-like ATPase, C-terminal domain"/>
    <property type="match status" value="1"/>
</dbReference>
<comment type="caution">
    <text evidence="17">The sequence shown here is derived from an EMBL/GenBank/DDBJ whole genome shotgun (WGS) entry which is preliminary data.</text>
</comment>
<keyword evidence="13 14" id="KW-0472">Membrane</keyword>
<evidence type="ECO:0000259" key="15">
    <source>
        <dbReference type="PROSITE" id="PS50109"/>
    </source>
</evidence>
<dbReference type="Pfam" id="PF02743">
    <property type="entry name" value="dCache_1"/>
    <property type="match status" value="1"/>
</dbReference>
<dbReference type="GO" id="GO:0005886">
    <property type="term" value="C:plasma membrane"/>
    <property type="evidence" value="ECO:0007669"/>
    <property type="project" value="UniProtKB-SubCell"/>
</dbReference>
<keyword evidence="12" id="KW-0902">Two-component regulatory system</keyword>
<evidence type="ECO:0000259" key="16">
    <source>
        <dbReference type="PROSITE" id="PS50885"/>
    </source>
</evidence>
<evidence type="ECO:0000256" key="9">
    <source>
        <dbReference type="ARBA" id="ARBA00022777"/>
    </source>
</evidence>
<dbReference type="InterPro" id="IPR003594">
    <property type="entry name" value="HATPase_dom"/>
</dbReference>
<reference evidence="17" key="1">
    <citation type="submission" date="2020-12" db="EMBL/GenBank/DDBJ databases">
        <authorList>
            <person name="Huq M.A."/>
        </authorList>
    </citation>
    <scope>NUCLEOTIDE SEQUENCE</scope>
    <source>
        <strain evidence="17">MAHUQ-46</strain>
    </source>
</reference>
<accession>A0A934J677</accession>
<dbReference type="InterPro" id="IPR005467">
    <property type="entry name" value="His_kinase_dom"/>
</dbReference>